<dbReference type="GO" id="GO:0070847">
    <property type="term" value="C:core mediator complex"/>
    <property type="evidence" value="ECO:0007669"/>
    <property type="project" value="TreeGrafter"/>
</dbReference>
<dbReference type="AlphaFoldDB" id="A0A423SZI8"/>
<sequence length="246" mass="27425">MASISTREKLLSLIDDTELISKELLENSIAPKAQRLSAHDQAQLIELLIHKDTELKETIKLASDQARIAEIMETVQAEVDRHDQMILQLEKQLHDAHHTLSVALYQARQKLQSIARANKRPVNSEELIKYAHRISSTYAVSAPDNWQQGDPRRPYPTDLEMRAGYLGQNGQLLHTQSHLSDPMTRGHHTGKYEPTSAGIGGTFSWQPSGDLQVHMGGHTAVVEKKEQEDVEVMSSDSSSSSSSDSQ</sequence>
<reference evidence="10 11" key="2">
    <citation type="submission" date="2019-01" db="EMBL/GenBank/DDBJ databases">
        <title>The decoding of complex shrimp genome reveals the adaptation for benthos swimmer, frequently molting mechanism and breeding impact on genome.</title>
        <authorList>
            <person name="Sun Y."/>
            <person name="Gao Y."/>
            <person name="Yu Y."/>
        </authorList>
    </citation>
    <scope>NUCLEOTIDE SEQUENCE [LARGE SCALE GENOMIC DNA]</scope>
    <source>
        <tissue evidence="10">Muscle</tissue>
    </source>
</reference>
<evidence type="ECO:0000256" key="2">
    <source>
        <dbReference type="ARBA" id="ARBA00009626"/>
    </source>
</evidence>
<keyword evidence="4 8" id="KW-0805">Transcription regulation</keyword>
<dbReference type="GO" id="GO:0016592">
    <property type="term" value="C:mediator complex"/>
    <property type="evidence" value="ECO:0007669"/>
    <property type="project" value="InterPro"/>
</dbReference>
<comment type="subunit">
    <text evidence="8">Component of the Mediator complex.</text>
</comment>
<dbReference type="Proteomes" id="UP000283509">
    <property type="component" value="Unassembled WGS sequence"/>
</dbReference>
<dbReference type="RefSeq" id="XP_027222399.1">
    <property type="nucleotide sequence ID" value="XM_027366598.2"/>
</dbReference>
<evidence type="ECO:0000256" key="4">
    <source>
        <dbReference type="ARBA" id="ARBA00023015"/>
    </source>
</evidence>
<dbReference type="Pfam" id="PF10018">
    <property type="entry name" value="Med4"/>
    <property type="match status" value="1"/>
</dbReference>
<dbReference type="EMBL" id="QCYY01002540">
    <property type="protein sequence ID" value="ROT69631.1"/>
    <property type="molecule type" value="Genomic_DNA"/>
</dbReference>
<evidence type="ECO:0000256" key="3">
    <source>
        <dbReference type="ARBA" id="ARBA00020629"/>
    </source>
</evidence>
<dbReference type="GeneID" id="113814556"/>
<dbReference type="PANTHER" id="PTHR13208:SF2">
    <property type="entry name" value="MEDIATOR OF RNA POLYMERASE II TRANSCRIPTION SUBUNIT 4"/>
    <property type="match status" value="1"/>
</dbReference>
<dbReference type="KEGG" id="pvm:113814556"/>
<keyword evidence="11" id="KW-1185">Reference proteome</keyword>
<feature type="compositionally biased region" description="Low complexity" evidence="9">
    <location>
        <begin position="232"/>
        <end position="246"/>
    </location>
</feature>
<evidence type="ECO:0000256" key="7">
    <source>
        <dbReference type="ARBA" id="ARBA00031257"/>
    </source>
</evidence>
<dbReference type="STRING" id="6689.A0A423SZI8"/>
<dbReference type="GO" id="GO:0006357">
    <property type="term" value="P:regulation of transcription by RNA polymerase II"/>
    <property type="evidence" value="ECO:0007669"/>
    <property type="project" value="InterPro"/>
</dbReference>
<dbReference type="GO" id="GO:0003712">
    <property type="term" value="F:transcription coregulator activity"/>
    <property type="evidence" value="ECO:0007669"/>
    <property type="project" value="InterPro"/>
</dbReference>
<evidence type="ECO:0000256" key="8">
    <source>
        <dbReference type="RuleBase" id="RU364141"/>
    </source>
</evidence>
<dbReference type="InterPro" id="IPR019258">
    <property type="entry name" value="Mediator_Med4"/>
</dbReference>
<accession>A0A423SZI8</accession>
<evidence type="ECO:0000256" key="9">
    <source>
        <dbReference type="SAM" id="MobiDB-lite"/>
    </source>
</evidence>
<evidence type="ECO:0000313" key="11">
    <source>
        <dbReference type="Proteomes" id="UP000283509"/>
    </source>
</evidence>
<keyword evidence="8" id="KW-0010">Activator</keyword>
<gene>
    <name evidence="8" type="primary">MED4</name>
    <name evidence="10" type="ORF">C7M84_012135</name>
</gene>
<evidence type="ECO:0000256" key="5">
    <source>
        <dbReference type="ARBA" id="ARBA00023163"/>
    </source>
</evidence>
<evidence type="ECO:0000313" key="10">
    <source>
        <dbReference type="EMBL" id="ROT69631.1"/>
    </source>
</evidence>
<keyword evidence="6 8" id="KW-0539">Nucleus</keyword>
<dbReference type="OrthoDB" id="1929813at2759"/>
<organism evidence="10 11">
    <name type="scientific">Penaeus vannamei</name>
    <name type="common">Whiteleg shrimp</name>
    <name type="synonym">Litopenaeus vannamei</name>
    <dbReference type="NCBI Taxonomy" id="6689"/>
    <lineage>
        <taxon>Eukaryota</taxon>
        <taxon>Metazoa</taxon>
        <taxon>Ecdysozoa</taxon>
        <taxon>Arthropoda</taxon>
        <taxon>Crustacea</taxon>
        <taxon>Multicrustacea</taxon>
        <taxon>Malacostraca</taxon>
        <taxon>Eumalacostraca</taxon>
        <taxon>Eucarida</taxon>
        <taxon>Decapoda</taxon>
        <taxon>Dendrobranchiata</taxon>
        <taxon>Penaeoidea</taxon>
        <taxon>Penaeidae</taxon>
        <taxon>Penaeus</taxon>
    </lineage>
</organism>
<keyword evidence="5 8" id="KW-0804">Transcription</keyword>
<evidence type="ECO:0000256" key="1">
    <source>
        <dbReference type="ARBA" id="ARBA00004123"/>
    </source>
</evidence>
<comment type="similarity">
    <text evidence="2 8">Belongs to the Mediator complex subunit 4 family.</text>
</comment>
<evidence type="ECO:0000256" key="6">
    <source>
        <dbReference type="ARBA" id="ARBA00023242"/>
    </source>
</evidence>
<feature type="region of interest" description="Disordered" evidence="9">
    <location>
        <begin position="226"/>
        <end position="246"/>
    </location>
</feature>
<comment type="function">
    <text evidence="8">Component of the Mediator complex, a coactivator involved in the regulated transcription of nearly all RNA polymerase II-dependent genes. Mediator functions as a bridge to convey information from gene-specific regulatory proteins to the basal RNA polymerase II transcription machinery. Mediator is recruited to promoters by direct interactions with regulatory proteins and serves as a scaffold for the assembly of a functional preinitiation complex with RNA polymerase II and the general transcription factors.</text>
</comment>
<dbReference type="CTD" id="29079"/>
<proteinExistence type="inferred from homology"/>
<comment type="caution">
    <text evidence="10">The sequence shown here is derived from an EMBL/GenBank/DDBJ whole genome shotgun (WGS) entry which is preliminary data.</text>
</comment>
<reference evidence="10 11" key="1">
    <citation type="submission" date="2018-04" db="EMBL/GenBank/DDBJ databases">
        <authorList>
            <person name="Zhang X."/>
            <person name="Yuan J."/>
            <person name="Li F."/>
            <person name="Xiang J."/>
        </authorList>
    </citation>
    <scope>NUCLEOTIDE SEQUENCE [LARGE SCALE GENOMIC DNA]</scope>
    <source>
        <tissue evidence="10">Muscle</tissue>
    </source>
</reference>
<dbReference type="PANTHER" id="PTHR13208">
    <property type="entry name" value="MEDIATOR OF RNA POLYMERASE II TRANSCRIPTION SUBUNIT 4"/>
    <property type="match status" value="1"/>
</dbReference>
<name>A0A423SZI8_PENVA</name>
<protein>
    <recommendedName>
        <fullName evidence="3 8">Mediator of RNA polymerase II transcription subunit 4</fullName>
    </recommendedName>
    <alternativeName>
        <fullName evidence="7 8">Mediator complex subunit 4</fullName>
    </alternativeName>
</protein>
<comment type="subcellular location">
    <subcellularLocation>
        <location evidence="1 8">Nucleus</location>
    </subcellularLocation>
</comment>